<dbReference type="GO" id="GO:0005634">
    <property type="term" value="C:nucleus"/>
    <property type="evidence" value="ECO:0007669"/>
    <property type="project" value="TreeGrafter"/>
</dbReference>
<name>A0AAQ4S307_GASAC</name>
<reference evidence="2 3" key="1">
    <citation type="journal article" date="2021" name="G3 (Bethesda)">
        <title>Improved contiguity of the threespine stickleback genome using long-read sequencing.</title>
        <authorList>
            <person name="Nath S."/>
            <person name="Shaw D.E."/>
            <person name="White M.A."/>
        </authorList>
    </citation>
    <scope>NUCLEOTIDE SEQUENCE [LARGE SCALE GENOMIC DNA]</scope>
    <source>
        <strain evidence="2 3">Lake Benthic</strain>
    </source>
</reference>
<dbReference type="InterPro" id="IPR027963">
    <property type="entry name" value="MEIOC"/>
</dbReference>
<keyword evidence="3" id="KW-1185">Reference proteome</keyword>
<dbReference type="GO" id="GO:0048255">
    <property type="term" value="P:mRNA stabilization"/>
    <property type="evidence" value="ECO:0007669"/>
    <property type="project" value="TreeGrafter"/>
</dbReference>
<dbReference type="Ensembl" id="ENSGACT00000087308.1">
    <property type="protein sequence ID" value="ENSGACP00000070436.1"/>
    <property type="gene ID" value="ENSGACG00000032472.1"/>
</dbReference>
<dbReference type="GO" id="GO:0005737">
    <property type="term" value="C:cytoplasm"/>
    <property type="evidence" value="ECO:0007669"/>
    <property type="project" value="TreeGrafter"/>
</dbReference>
<dbReference type="GO" id="GO:0007141">
    <property type="term" value="P:male meiosis I"/>
    <property type="evidence" value="ECO:0007669"/>
    <property type="project" value="TreeGrafter"/>
</dbReference>
<dbReference type="GeneTree" id="ENSGT00940000174795"/>
<evidence type="ECO:0000313" key="3">
    <source>
        <dbReference type="Proteomes" id="UP000007635"/>
    </source>
</evidence>
<protein>
    <recommendedName>
        <fullName evidence="4">Meiosis specific with coiled-coil domain</fullName>
    </recommendedName>
</protein>
<proteinExistence type="predicted"/>
<dbReference type="AlphaFoldDB" id="A0AAQ4S307"/>
<dbReference type="GO" id="GO:0007144">
    <property type="term" value="P:female meiosis I"/>
    <property type="evidence" value="ECO:0007669"/>
    <property type="project" value="TreeGrafter"/>
</dbReference>
<dbReference type="Proteomes" id="UP000007635">
    <property type="component" value="Chromosome XI"/>
</dbReference>
<feature type="region of interest" description="Disordered" evidence="1">
    <location>
        <begin position="126"/>
        <end position="151"/>
    </location>
</feature>
<reference evidence="2" key="3">
    <citation type="submission" date="2025-09" db="UniProtKB">
        <authorList>
            <consortium name="Ensembl"/>
        </authorList>
    </citation>
    <scope>IDENTIFICATION</scope>
</reference>
<sequence length="761" mass="85141">MDCFSLFQASVNIETGNNGSVALPFVSIPGASLQEQNTASYLPWSHIAHDDPYGLINCSQNNFKIRKPTDSTDCEGETDLQGLVSNILDERDSHDSYYSKGNLPTCNPVWSSKTLKEELLQYFQTEPNQPTFPPNYASRETSSKAQGHSVDKDVQFHQQSNGLSTNQQWPLPNGDKESYTHRAHTLPPGLPMPKQGNTFSSQVLRHKYDNVPERRHSQSVNNLPDLSSVFRPQSEMNSPCFHPYYEDQYVQSLRHEQSGQRDINQLVSSFQSFMVGEHDGLWGGDSPNIQRQHEDGLVEQWKIPNPSMSTQSSAARRAPKQLAGELGTAQMERNGGARRQTFNHNAFRGPSAFSPQNTEYYQPAKTSIAPLNLPKQYQSNMTQHRENTPPPISVGLNQYSRSLFQQGLMQGLMQSKLNVPSQREKKRMHMSGHEGEGFSSRPPGNTIMRRECKKQALYQSPYHDGLGSMQAHRFDEENGTVVAGNAPQLMPYMYAVNDPRRVSINPPHFSPRATPPYGGGMAGMDPGDVASANETAVFNSYASDMLTCRGESTYHGMVTPMVANPGGLMIQLYFYLDECYEKWRSLEKERKRTEIILTKTFVGKTTAAVANSNQPKSPPNPTRVDTLIVNQMKEHARVASLLDRMQCLSKAAFHANVHTALNRYHAAICNAQARHKEELAGTSRHQRQRTHFPEDRETLLLVIALKDLAATTRKMRTALWCALHMTLPKAAKKPECQVTGEAACSETGASPFEGYSFKVTI</sequence>
<dbReference type="PANTHER" id="PTHR33861:SF4">
    <property type="entry name" value="MEIOSIS-SPECIFIC COILED-COIL DOMAIN-CONTAINING PROTEIN MEIOC"/>
    <property type="match status" value="1"/>
</dbReference>
<dbReference type="PANTHER" id="PTHR33861">
    <property type="entry name" value="PROTEIN CBG18333"/>
    <property type="match status" value="1"/>
</dbReference>
<evidence type="ECO:0000256" key="1">
    <source>
        <dbReference type="SAM" id="MobiDB-lite"/>
    </source>
</evidence>
<dbReference type="Pfam" id="PF15189">
    <property type="entry name" value="MEIOC"/>
    <property type="match status" value="1"/>
</dbReference>
<accession>A0AAQ4S307</accession>
<evidence type="ECO:0008006" key="4">
    <source>
        <dbReference type="Google" id="ProtNLM"/>
    </source>
</evidence>
<reference evidence="2" key="2">
    <citation type="submission" date="2025-08" db="UniProtKB">
        <authorList>
            <consortium name="Ensembl"/>
        </authorList>
    </citation>
    <scope>IDENTIFICATION</scope>
</reference>
<evidence type="ECO:0000313" key="2">
    <source>
        <dbReference type="Ensembl" id="ENSGACP00000070436.1"/>
    </source>
</evidence>
<organism evidence="2 3">
    <name type="scientific">Gasterosteus aculeatus aculeatus</name>
    <name type="common">three-spined stickleback</name>
    <dbReference type="NCBI Taxonomy" id="481459"/>
    <lineage>
        <taxon>Eukaryota</taxon>
        <taxon>Metazoa</taxon>
        <taxon>Chordata</taxon>
        <taxon>Craniata</taxon>
        <taxon>Vertebrata</taxon>
        <taxon>Euteleostomi</taxon>
        <taxon>Actinopterygii</taxon>
        <taxon>Neopterygii</taxon>
        <taxon>Teleostei</taxon>
        <taxon>Neoteleostei</taxon>
        <taxon>Acanthomorphata</taxon>
        <taxon>Eupercaria</taxon>
        <taxon>Perciformes</taxon>
        <taxon>Cottioidei</taxon>
        <taxon>Gasterosteales</taxon>
        <taxon>Gasterosteidae</taxon>
        <taxon>Gasterosteus</taxon>
    </lineage>
</organism>